<name>A0A0F8VMH9_9ZZZZ</name>
<sequence>MRKWINIFWIMVVVLFGIFFISAMG</sequence>
<reference evidence="2" key="1">
    <citation type="journal article" date="2015" name="Nature">
        <title>Complex archaea that bridge the gap between prokaryotes and eukaryotes.</title>
        <authorList>
            <person name="Spang A."/>
            <person name="Saw J.H."/>
            <person name="Jorgensen S.L."/>
            <person name="Zaremba-Niedzwiedzka K."/>
            <person name="Martijn J."/>
            <person name="Lind A.E."/>
            <person name="van Eijk R."/>
            <person name="Schleper C."/>
            <person name="Guy L."/>
            <person name="Ettema T.J."/>
        </authorList>
    </citation>
    <scope>NUCLEOTIDE SEQUENCE</scope>
</reference>
<comment type="caution">
    <text evidence="2">The sequence shown here is derived from an EMBL/GenBank/DDBJ whole genome shotgun (WGS) entry which is preliminary data.</text>
</comment>
<feature type="non-terminal residue" evidence="2">
    <location>
        <position position="25"/>
    </location>
</feature>
<feature type="transmembrane region" description="Helical" evidence="1">
    <location>
        <begin position="7"/>
        <end position="24"/>
    </location>
</feature>
<protein>
    <submittedName>
        <fullName evidence="2">Uncharacterized protein</fullName>
    </submittedName>
</protein>
<keyword evidence="1" id="KW-0472">Membrane</keyword>
<evidence type="ECO:0000256" key="1">
    <source>
        <dbReference type="SAM" id="Phobius"/>
    </source>
</evidence>
<proteinExistence type="predicted"/>
<evidence type="ECO:0000313" key="2">
    <source>
        <dbReference type="EMBL" id="KKK45568.1"/>
    </source>
</evidence>
<accession>A0A0F8VMH9</accession>
<keyword evidence="1" id="KW-0812">Transmembrane</keyword>
<organism evidence="2">
    <name type="scientific">marine sediment metagenome</name>
    <dbReference type="NCBI Taxonomy" id="412755"/>
    <lineage>
        <taxon>unclassified sequences</taxon>
        <taxon>metagenomes</taxon>
        <taxon>ecological metagenomes</taxon>
    </lineage>
</organism>
<dbReference type="AlphaFoldDB" id="A0A0F8VMH9"/>
<gene>
    <name evidence="2" type="ORF">LCGC14_3165280</name>
</gene>
<dbReference type="EMBL" id="LAZR01070079">
    <property type="protein sequence ID" value="KKK45568.1"/>
    <property type="molecule type" value="Genomic_DNA"/>
</dbReference>
<keyword evidence="1" id="KW-1133">Transmembrane helix</keyword>